<dbReference type="PANTHER" id="PTHR22926:SF3">
    <property type="entry name" value="UNDECAPRENYL-PHOSPHATE ALPHA-N-ACETYLGLUCOSAMINYL 1-PHOSPHATE TRANSFERASE"/>
    <property type="match status" value="1"/>
</dbReference>
<dbReference type="GO" id="GO:0016780">
    <property type="term" value="F:phosphotransferase activity, for other substituted phosphate groups"/>
    <property type="evidence" value="ECO:0007669"/>
    <property type="project" value="InterPro"/>
</dbReference>
<evidence type="ECO:0000256" key="3">
    <source>
        <dbReference type="ARBA" id="ARBA00022679"/>
    </source>
</evidence>
<keyword evidence="7" id="KW-0460">Magnesium</keyword>
<evidence type="ECO:0000313" key="9">
    <source>
        <dbReference type="EMBL" id="MBB6216647.1"/>
    </source>
</evidence>
<dbReference type="EMBL" id="JACHEN010000016">
    <property type="protein sequence ID" value="MBB6216647.1"/>
    <property type="molecule type" value="Genomic_DNA"/>
</dbReference>
<feature type="transmembrane region" description="Helical" evidence="8">
    <location>
        <begin position="138"/>
        <end position="157"/>
    </location>
</feature>
<dbReference type="GO" id="GO:0046872">
    <property type="term" value="F:metal ion binding"/>
    <property type="evidence" value="ECO:0007669"/>
    <property type="project" value="UniProtKB-KW"/>
</dbReference>
<keyword evidence="3 9" id="KW-0808">Transferase</keyword>
<evidence type="ECO:0000256" key="8">
    <source>
        <dbReference type="SAM" id="Phobius"/>
    </source>
</evidence>
<keyword evidence="10" id="KW-1185">Reference proteome</keyword>
<feature type="binding site" evidence="7">
    <location>
        <position position="211"/>
    </location>
    <ligand>
        <name>Mg(2+)</name>
        <dbReference type="ChEBI" id="CHEBI:18420"/>
    </ligand>
</feature>
<protein>
    <submittedName>
        <fullName evidence="9">UDP-N-acetylmuramyl pentapeptide phosphotransferase/UDP-N-acetylglucosamine-1-phosphate transferase</fullName>
    </submittedName>
</protein>
<evidence type="ECO:0000256" key="4">
    <source>
        <dbReference type="ARBA" id="ARBA00022692"/>
    </source>
</evidence>
<dbReference type="GO" id="GO:0071555">
    <property type="term" value="P:cell wall organization"/>
    <property type="evidence" value="ECO:0007669"/>
    <property type="project" value="TreeGrafter"/>
</dbReference>
<evidence type="ECO:0000256" key="2">
    <source>
        <dbReference type="ARBA" id="ARBA00022475"/>
    </source>
</evidence>
<evidence type="ECO:0000256" key="5">
    <source>
        <dbReference type="ARBA" id="ARBA00022989"/>
    </source>
</evidence>
<comment type="caution">
    <text evidence="9">The sequence shown here is derived from an EMBL/GenBank/DDBJ whole genome shotgun (WGS) entry which is preliminary data.</text>
</comment>
<accession>A0A841KTA2</accession>
<dbReference type="InterPro" id="IPR000715">
    <property type="entry name" value="Glycosyl_transferase_4"/>
</dbReference>
<feature type="transmembrane region" description="Helical" evidence="8">
    <location>
        <begin position="40"/>
        <end position="66"/>
    </location>
</feature>
<dbReference type="Pfam" id="PF00953">
    <property type="entry name" value="Glycos_transf_4"/>
    <property type="match status" value="1"/>
</dbReference>
<evidence type="ECO:0000256" key="7">
    <source>
        <dbReference type="PIRSR" id="PIRSR600715-1"/>
    </source>
</evidence>
<feature type="transmembrane region" description="Helical" evidence="8">
    <location>
        <begin position="169"/>
        <end position="199"/>
    </location>
</feature>
<dbReference type="Proteomes" id="UP000579281">
    <property type="component" value="Unassembled WGS sequence"/>
</dbReference>
<name>A0A841KTA2_9FIRM</name>
<evidence type="ECO:0000256" key="1">
    <source>
        <dbReference type="ARBA" id="ARBA00004651"/>
    </source>
</evidence>
<proteinExistence type="predicted"/>
<keyword evidence="5 8" id="KW-1133">Transmembrane helix</keyword>
<keyword evidence="6 8" id="KW-0472">Membrane</keyword>
<dbReference type="RefSeq" id="WP_184311166.1">
    <property type="nucleotide sequence ID" value="NZ_JACHEN010000016.1"/>
</dbReference>
<keyword evidence="4 8" id="KW-0812">Transmembrane</keyword>
<feature type="binding site" evidence="7">
    <location>
        <position position="155"/>
    </location>
    <ligand>
        <name>Mg(2+)</name>
        <dbReference type="ChEBI" id="CHEBI:18420"/>
    </ligand>
</feature>
<evidence type="ECO:0000313" key="10">
    <source>
        <dbReference type="Proteomes" id="UP000579281"/>
    </source>
</evidence>
<organism evidence="9 10">
    <name type="scientific">Anaerosolibacter carboniphilus</name>
    <dbReference type="NCBI Taxonomy" id="1417629"/>
    <lineage>
        <taxon>Bacteria</taxon>
        <taxon>Bacillati</taxon>
        <taxon>Bacillota</taxon>
        <taxon>Clostridia</taxon>
        <taxon>Peptostreptococcales</taxon>
        <taxon>Thermotaleaceae</taxon>
        <taxon>Anaerosolibacter</taxon>
    </lineage>
</organism>
<keyword evidence="7" id="KW-0479">Metal-binding</keyword>
<feature type="transmembrane region" description="Helical" evidence="8">
    <location>
        <begin position="72"/>
        <end position="92"/>
    </location>
</feature>
<gene>
    <name evidence="9" type="ORF">HNQ80_002751</name>
</gene>
<reference evidence="9 10" key="1">
    <citation type="submission" date="2020-08" db="EMBL/GenBank/DDBJ databases">
        <title>Genomic Encyclopedia of Type Strains, Phase IV (KMG-IV): sequencing the most valuable type-strain genomes for metagenomic binning, comparative biology and taxonomic classification.</title>
        <authorList>
            <person name="Goeker M."/>
        </authorList>
    </citation>
    <scope>NUCLEOTIDE SEQUENCE [LARGE SCALE GENOMIC DNA]</scope>
    <source>
        <strain evidence="9 10">DSM 103526</strain>
    </source>
</reference>
<evidence type="ECO:0000256" key="6">
    <source>
        <dbReference type="ARBA" id="ARBA00023136"/>
    </source>
</evidence>
<dbReference type="GO" id="GO:0005886">
    <property type="term" value="C:plasma membrane"/>
    <property type="evidence" value="ECO:0007669"/>
    <property type="project" value="UniProtKB-SubCell"/>
</dbReference>
<feature type="transmembrane region" description="Helical" evidence="8">
    <location>
        <begin position="112"/>
        <end position="132"/>
    </location>
</feature>
<dbReference type="PANTHER" id="PTHR22926">
    <property type="entry name" value="PHOSPHO-N-ACETYLMURAMOYL-PENTAPEPTIDE-TRANSFERASE"/>
    <property type="match status" value="1"/>
</dbReference>
<dbReference type="GO" id="GO:0044038">
    <property type="term" value="P:cell wall macromolecule biosynthetic process"/>
    <property type="evidence" value="ECO:0007669"/>
    <property type="project" value="TreeGrafter"/>
</dbReference>
<feature type="transmembrane region" description="Helical" evidence="8">
    <location>
        <begin position="6"/>
        <end position="28"/>
    </location>
</feature>
<keyword evidence="2" id="KW-1003">Cell membrane</keyword>
<sequence>MVRVLLFLIGSYVFTRTIIPFFLSLLIDAQCLRKNYKGELIPVCMGLVFVPAITFNIFMYVVFIGTGNISELLILLVGALAMGLAGLLDDLLGNRSVTGLKGHLKAMLQGRLTTGGFKAAFGGVIALFISVLQGYNPLNIFINTLLVALFTNFINLLDLRPGRAAKGFSLGALFILFFTFSPVHHLFLIGLLGAVLAYFPYDLKATAMMGDAGSNILGISLGIASIYSGFTIRVVFLCFLIGIHLYAEKYSLTATIEKNRLLRYIDALGR</sequence>
<feature type="transmembrane region" description="Helical" evidence="8">
    <location>
        <begin position="219"/>
        <end position="243"/>
    </location>
</feature>
<comment type="cofactor">
    <cofactor evidence="7">
        <name>Mg(2+)</name>
        <dbReference type="ChEBI" id="CHEBI:18420"/>
    </cofactor>
</comment>
<dbReference type="AlphaFoldDB" id="A0A841KTA2"/>
<comment type="subcellular location">
    <subcellularLocation>
        <location evidence="1">Cell membrane</location>
        <topology evidence="1">Multi-pass membrane protein</topology>
    </subcellularLocation>
</comment>